<dbReference type="InterPro" id="IPR001849">
    <property type="entry name" value="PH_domain"/>
</dbReference>
<feature type="compositionally biased region" description="Low complexity" evidence="2">
    <location>
        <begin position="155"/>
        <end position="172"/>
    </location>
</feature>
<feature type="region of interest" description="Disordered" evidence="2">
    <location>
        <begin position="650"/>
        <end position="710"/>
    </location>
</feature>
<dbReference type="PANTHER" id="PTHR45691">
    <property type="entry name" value="PROTEIN DIAPHANOUS"/>
    <property type="match status" value="1"/>
</dbReference>
<feature type="region of interest" description="Disordered" evidence="2">
    <location>
        <begin position="187"/>
        <end position="215"/>
    </location>
</feature>
<dbReference type="GO" id="GO:0030041">
    <property type="term" value="P:actin filament polymerization"/>
    <property type="evidence" value="ECO:0007669"/>
    <property type="project" value="TreeGrafter"/>
</dbReference>
<dbReference type="AlphaFoldDB" id="A0AAW1RFZ0"/>
<dbReference type="SUPFAM" id="SSF48371">
    <property type="entry name" value="ARM repeat"/>
    <property type="match status" value="1"/>
</dbReference>
<feature type="domain" description="PH" evidence="3">
    <location>
        <begin position="3"/>
        <end position="104"/>
    </location>
</feature>
<dbReference type="InterPro" id="IPR011989">
    <property type="entry name" value="ARM-like"/>
</dbReference>
<feature type="compositionally biased region" description="Low complexity" evidence="2">
    <location>
        <begin position="667"/>
        <end position="677"/>
    </location>
</feature>
<gene>
    <name evidence="5" type="ORF">WJX81_005524</name>
</gene>
<evidence type="ECO:0000259" key="3">
    <source>
        <dbReference type="PROSITE" id="PS50003"/>
    </source>
</evidence>
<dbReference type="PROSITE" id="PS51444">
    <property type="entry name" value="FH2"/>
    <property type="match status" value="1"/>
</dbReference>
<dbReference type="Gene3D" id="1.25.10.10">
    <property type="entry name" value="Leucine-rich Repeat Variant"/>
    <property type="match status" value="1"/>
</dbReference>
<name>A0AAW1RFZ0_9CHLO</name>
<evidence type="ECO:0000259" key="4">
    <source>
        <dbReference type="PROSITE" id="PS51444"/>
    </source>
</evidence>
<dbReference type="Gene3D" id="1.20.58.2220">
    <property type="entry name" value="Formin, FH2 domain"/>
    <property type="match status" value="1"/>
</dbReference>
<protein>
    <recommendedName>
        <fullName evidence="1">Formin-like protein</fullName>
    </recommendedName>
</protein>
<dbReference type="PROSITE" id="PS50003">
    <property type="entry name" value="PH_DOMAIN"/>
    <property type="match status" value="1"/>
</dbReference>
<dbReference type="InterPro" id="IPR016024">
    <property type="entry name" value="ARM-type_fold"/>
</dbReference>
<dbReference type="SUPFAM" id="SSF101447">
    <property type="entry name" value="Formin homology 2 domain (FH2 domain)"/>
    <property type="match status" value="1"/>
</dbReference>
<dbReference type="InterPro" id="IPR015425">
    <property type="entry name" value="FH2_Formin"/>
</dbReference>
<feature type="region of interest" description="Disordered" evidence="2">
    <location>
        <begin position="538"/>
        <end position="560"/>
    </location>
</feature>
<sequence length="1153" mass="120014">MSVLVHQGYLFKQGDVVKRWNSRYCVLIQSPFPLLLYYRTFNGGLDTPDNAVRLSNCTVEVAGVSAEGRLFRFNVEAGGQRWLLAASSQTERETWLAHLGQFADVKSPSPSQGVRLSSPASGTASPLKHAARPAMQEECVTPPSQLGPGRRAWDSPGRAGPGSSRPPGRRPSLLSVISTLKGAFAAGTGLSDSGSTGSGDRSREAASAPRDAATAARDGMSTYAANLRLLAPGAPSPSSRLVPGALGQGAGAGVASLPAAAVLEEFERARRYVARHGDAELAPEQLELLQGWADAVVRRRGDDTAGVAAAALYVLEVTRANAQWAAWAERDTAFVSPETMLAALQRWPAARTLEDVKDCLDFCSTAWVQLFCRLGGAPLLLEALEAHELAAALTEDAATAQEAREAALMALHCLRALTSGAGGMEAALATPGLMQRVAATLDRGGVGGGAGTHDGVSDPGLAAAAAAADGGGGAWAGKIDRAFDPDAARVASDMLTNVCLFSSDGYGAALQALLGEAPEQGEDASRQHVSVQEAGAATLPAPANPPPPPPSKPAAPAAGGKLPAEHCNALLALLEADAHGDLDLCGHALSLCTVALGSPEAAKHKALRKRFLERLLAGGLLQLLADLGALGDAHTASAAEALRSAVRAALAGPKPGPPPPPPPPLALPATAKAAARPRVPPPPPPPPPGKRGPARPPPAAAPRVAPGPQPRVKMRTFFWDKLPDSRVGGTFWEAHPPAYDALDFEQLEELFRAPQWGAKSGATPKQAPAAVGKQLAVLDLKRATAIGIRMSRLSLPWREMADAVRRLDPAALSSADAVHAVAACVPSADEARLLAAHLAAGGRQGDLADQEAFCVALMEVPRIEERLATIGARHEAVMALSEAGRTLEAHRAAVAEVGASKTLAAALALALAAGNVLNHGTRLGRAAGFRLRSLARLQDTRSADGHTTLLQHVAARTLSLSPPLPLLSDELPTLAVKPLRTSLAEVAETVEAAGAALAAVRAELARTPPAVAVELALEGSSRGTWLRARLRLRPEPFHEALVATQQELAAGLAAARAALADTQRAFVALVAFFGENAAGAASDGDFWRELTEFAVRFTAAQRQERERLQRRAAGRGGARERRRWAGCNGGRYTGRPVWKARGTQNTRAITRLT</sequence>
<evidence type="ECO:0000313" key="5">
    <source>
        <dbReference type="EMBL" id="KAK9832732.1"/>
    </source>
</evidence>
<dbReference type="GO" id="GO:0005884">
    <property type="term" value="C:actin filament"/>
    <property type="evidence" value="ECO:0007669"/>
    <property type="project" value="TreeGrafter"/>
</dbReference>
<feature type="compositionally biased region" description="Pro residues" evidence="2">
    <location>
        <begin position="654"/>
        <end position="666"/>
    </location>
</feature>
<dbReference type="InterPro" id="IPR011993">
    <property type="entry name" value="PH-like_dom_sf"/>
</dbReference>
<feature type="compositionally biased region" description="Polar residues" evidence="2">
    <location>
        <begin position="108"/>
        <end position="124"/>
    </location>
</feature>
<keyword evidence="6" id="KW-1185">Reference proteome</keyword>
<dbReference type="SMART" id="SM00233">
    <property type="entry name" value="PH"/>
    <property type="match status" value="1"/>
</dbReference>
<feature type="compositionally biased region" description="Pro residues" evidence="2">
    <location>
        <begin position="678"/>
        <end position="709"/>
    </location>
</feature>
<dbReference type="Pfam" id="PF00169">
    <property type="entry name" value="PH"/>
    <property type="match status" value="1"/>
</dbReference>
<feature type="region of interest" description="Disordered" evidence="2">
    <location>
        <begin position="105"/>
        <end position="172"/>
    </location>
</feature>
<accession>A0AAW1RFZ0</accession>
<reference evidence="5 6" key="1">
    <citation type="journal article" date="2024" name="Nat. Commun.">
        <title>Phylogenomics reveals the evolutionary origins of lichenization in chlorophyte algae.</title>
        <authorList>
            <person name="Puginier C."/>
            <person name="Libourel C."/>
            <person name="Otte J."/>
            <person name="Skaloud P."/>
            <person name="Haon M."/>
            <person name="Grisel S."/>
            <person name="Petersen M."/>
            <person name="Berrin J.G."/>
            <person name="Delaux P.M."/>
            <person name="Dal Grande F."/>
            <person name="Keller J."/>
        </authorList>
    </citation>
    <scope>NUCLEOTIDE SEQUENCE [LARGE SCALE GENOMIC DNA]</scope>
    <source>
        <strain evidence="5 6">SAG 245.80</strain>
    </source>
</reference>
<feature type="domain" description="FH2" evidence="4">
    <location>
        <begin position="704"/>
        <end position="1123"/>
    </location>
</feature>
<dbReference type="SUPFAM" id="SSF50729">
    <property type="entry name" value="PH domain-like"/>
    <property type="match status" value="1"/>
</dbReference>
<dbReference type="Proteomes" id="UP001445335">
    <property type="component" value="Unassembled WGS sequence"/>
</dbReference>
<comment type="similarity">
    <text evidence="1">Belongs to the formin-like family.</text>
</comment>
<evidence type="ECO:0000256" key="2">
    <source>
        <dbReference type="SAM" id="MobiDB-lite"/>
    </source>
</evidence>
<dbReference type="CDD" id="cd00821">
    <property type="entry name" value="PH"/>
    <property type="match status" value="1"/>
</dbReference>
<dbReference type="PANTHER" id="PTHR45691:SF6">
    <property type="entry name" value="PROTEIN DIAPHANOUS"/>
    <property type="match status" value="1"/>
</dbReference>
<comment type="caution">
    <text evidence="5">The sequence shown here is derived from an EMBL/GenBank/DDBJ whole genome shotgun (WGS) entry which is preliminary data.</text>
</comment>
<proteinExistence type="inferred from homology"/>
<dbReference type="SMART" id="SM00498">
    <property type="entry name" value="FH2"/>
    <property type="match status" value="1"/>
</dbReference>
<dbReference type="Gene3D" id="2.30.29.30">
    <property type="entry name" value="Pleckstrin-homology domain (PH domain)/Phosphotyrosine-binding domain (PTB)"/>
    <property type="match status" value="1"/>
</dbReference>
<dbReference type="EMBL" id="JALJOU010000039">
    <property type="protein sequence ID" value="KAK9832732.1"/>
    <property type="molecule type" value="Genomic_DNA"/>
</dbReference>
<dbReference type="InterPro" id="IPR042201">
    <property type="entry name" value="FH2_Formin_sf"/>
</dbReference>
<feature type="compositionally biased region" description="Pro residues" evidence="2">
    <location>
        <begin position="542"/>
        <end position="553"/>
    </location>
</feature>
<evidence type="ECO:0000313" key="6">
    <source>
        <dbReference type="Proteomes" id="UP001445335"/>
    </source>
</evidence>
<organism evidence="5 6">
    <name type="scientific">Elliptochloris bilobata</name>
    <dbReference type="NCBI Taxonomy" id="381761"/>
    <lineage>
        <taxon>Eukaryota</taxon>
        <taxon>Viridiplantae</taxon>
        <taxon>Chlorophyta</taxon>
        <taxon>core chlorophytes</taxon>
        <taxon>Trebouxiophyceae</taxon>
        <taxon>Trebouxiophyceae incertae sedis</taxon>
        <taxon>Elliptochloris clade</taxon>
        <taxon>Elliptochloris</taxon>
    </lineage>
</organism>
<dbReference type="InterPro" id="IPR051412">
    <property type="entry name" value="Formin_Homology_Diaphanous_sf"/>
</dbReference>
<evidence type="ECO:0000256" key="1">
    <source>
        <dbReference type="RuleBase" id="RU361260"/>
    </source>
</evidence>
<dbReference type="Pfam" id="PF02181">
    <property type="entry name" value="FH2"/>
    <property type="match status" value="1"/>
</dbReference>